<name>A0ABY3P0I5_9ENTR</name>
<reference evidence="1 2" key="1">
    <citation type="submission" date="2019-08" db="EMBL/GenBank/DDBJ databases">
        <title>The draft genome of Lelliottia nimipressuralis strain CICC 24156.</title>
        <authorList>
            <person name="Wu W."/>
            <person name="Feng Y."/>
            <person name="Zong Z."/>
        </authorList>
    </citation>
    <scope>NUCLEOTIDE SEQUENCE [LARGE SCALE GENOMIC DNA]</scope>
    <source>
        <strain evidence="1 2">CICC 24156</strain>
    </source>
</reference>
<comment type="caution">
    <text evidence="1">The sequence shown here is derived from an EMBL/GenBank/DDBJ whole genome shotgun (WGS) entry which is preliminary data.</text>
</comment>
<organism evidence="1 2">
    <name type="scientific">Lelliottia nimipressuralis</name>
    <dbReference type="NCBI Taxonomy" id="69220"/>
    <lineage>
        <taxon>Bacteria</taxon>
        <taxon>Pseudomonadati</taxon>
        <taxon>Pseudomonadota</taxon>
        <taxon>Gammaproteobacteria</taxon>
        <taxon>Enterobacterales</taxon>
        <taxon>Enterobacteriaceae</taxon>
        <taxon>Lelliottia</taxon>
    </lineage>
</organism>
<evidence type="ECO:0000313" key="1">
    <source>
        <dbReference type="EMBL" id="TYT32228.1"/>
    </source>
</evidence>
<keyword evidence="2" id="KW-1185">Reference proteome</keyword>
<sequence>MLMHLMSFNLNHIHGVKQGLFLIINSFHIDAMNCQFLSAGVALSQTRASQEKTHEKGRNCRFRMVRHAAGDVVNGARLAGDRQQNHGGRR</sequence>
<protein>
    <submittedName>
        <fullName evidence="1">Uncharacterized protein</fullName>
    </submittedName>
</protein>
<dbReference type="Proteomes" id="UP000323910">
    <property type="component" value="Unassembled WGS sequence"/>
</dbReference>
<proteinExistence type="predicted"/>
<accession>A0ABY3P0I5</accession>
<evidence type="ECO:0000313" key="2">
    <source>
        <dbReference type="Proteomes" id="UP000323910"/>
    </source>
</evidence>
<dbReference type="EMBL" id="VTFR01000006">
    <property type="protein sequence ID" value="TYT32228.1"/>
    <property type="molecule type" value="Genomic_DNA"/>
</dbReference>
<gene>
    <name evidence="1" type="ORF">FZO59_13330</name>
</gene>